<dbReference type="InterPro" id="IPR001849">
    <property type="entry name" value="PH_domain"/>
</dbReference>
<dbReference type="Pfam" id="PF00169">
    <property type="entry name" value="PH"/>
    <property type="match status" value="1"/>
</dbReference>
<evidence type="ECO:0000259" key="9">
    <source>
        <dbReference type="PROSITE" id="PS50003"/>
    </source>
</evidence>
<feature type="compositionally biased region" description="Basic and acidic residues" evidence="7">
    <location>
        <begin position="1165"/>
        <end position="1182"/>
    </location>
</feature>
<feature type="compositionally biased region" description="Polar residues" evidence="7">
    <location>
        <begin position="1151"/>
        <end position="1163"/>
    </location>
</feature>
<dbReference type="Proteomes" id="UP000009168">
    <property type="component" value="Unassembled WGS sequence"/>
</dbReference>
<keyword evidence="3 8" id="KW-0812">Transmembrane</keyword>
<dbReference type="InterPro" id="IPR006876">
    <property type="entry name" value="LMBR1-like_membr_prot"/>
</dbReference>
<feature type="coiled-coil region" evidence="6">
    <location>
        <begin position="636"/>
        <end position="693"/>
    </location>
</feature>
<dbReference type="Gene3D" id="2.30.29.30">
    <property type="entry name" value="Pleckstrin-homology domain (PH domain)/Phosphotyrosine-binding domain (PTB)"/>
    <property type="match status" value="1"/>
</dbReference>
<feature type="compositionally biased region" description="Acidic residues" evidence="7">
    <location>
        <begin position="1124"/>
        <end position="1138"/>
    </location>
</feature>
<feature type="transmembrane region" description="Helical" evidence="8">
    <location>
        <begin position="48"/>
        <end position="66"/>
    </location>
</feature>
<feature type="transmembrane region" description="Helical" evidence="8">
    <location>
        <begin position="213"/>
        <end position="235"/>
    </location>
</feature>
<comment type="subcellular location">
    <subcellularLocation>
        <location evidence="1">Membrane</location>
        <topology evidence="1">Multi-pass membrane protein</topology>
    </subcellularLocation>
</comment>
<feature type="transmembrane region" description="Helical" evidence="8">
    <location>
        <begin position="24"/>
        <end position="42"/>
    </location>
</feature>
<evidence type="ECO:0000256" key="3">
    <source>
        <dbReference type="ARBA" id="ARBA00022692"/>
    </source>
</evidence>
<dbReference type="SUPFAM" id="SSF50729">
    <property type="entry name" value="PH domain-like"/>
    <property type="match status" value="1"/>
</dbReference>
<keyword evidence="4 8" id="KW-1133">Transmembrane helix</keyword>
<keyword evidence="11" id="KW-1185">Reference proteome</keyword>
<proteinExistence type="inferred from homology"/>
<keyword evidence="5 8" id="KW-0472">Membrane</keyword>
<dbReference type="PROSITE" id="PS50003">
    <property type="entry name" value="PH_DOMAIN"/>
    <property type="match status" value="1"/>
</dbReference>
<dbReference type="InterPro" id="IPR011993">
    <property type="entry name" value="PH-like_dom_sf"/>
</dbReference>
<organism evidence="10 11">
    <name type="scientific">Tetrahymena thermophila (strain SB210)</name>
    <dbReference type="NCBI Taxonomy" id="312017"/>
    <lineage>
        <taxon>Eukaryota</taxon>
        <taxon>Sar</taxon>
        <taxon>Alveolata</taxon>
        <taxon>Ciliophora</taxon>
        <taxon>Intramacronucleata</taxon>
        <taxon>Oligohymenophorea</taxon>
        <taxon>Hymenostomatida</taxon>
        <taxon>Tetrahymenina</taxon>
        <taxon>Tetrahymenidae</taxon>
        <taxon>Tetrahymena</taxon>
    </lineage>
</organism>
<comment type="similarity">
    <text evidence="2">Belongs to the LIMR family.</text>
</comment>
<evidence type="ECO:0000256" key="8">
    <source>
        <dbReference type="SAM" id="Phobius"/>
    </source>
</evidence>
<feature type="transmembrane region" description="Helical" evidence="8">
    <location>
        <begin position="139"/>
        <end position="161"/>
    </location>
</feature>
<feature type="transmembrane region" description="Helical" evidence="8">
    <location>
        <begin position="431"/>
        <end position="456"/>
    </location>
</feature>
<evidence type="ECO:0000313" key="11">
    <source>
        <dbReference type="Proteomes" id="UP000009168"/>
    </source>
</evidence>
<evidence type="ECO:0000256" key="6">
    <source>
        <dbReference type="SAM" id="Coils"/>
    </source>
</evidence>
<dbReference type="GeneID" id="7838587"/>
<protein>
    <submittedName>
        <fullName evidence="10">PH domain protein</fullName>
    </submittedName>
</protein>
<dbReference type="SMART" id="SM00233">
    <property type="entry name" value="PH"/>
    <property type="match status" value="1"/>
</dbReference>
<dbReference type="Pfam" id="PF04791">
    <property type="entry name" value="LMBR1"/>
    <property type="match status" value="1"/>
</dbReference>
<evidence type="ECO:0000313" key="10">
    <source>
        <dbReference type="EMBL" id="EAS00256.3"/>
    </source>
</evidence>
<keyword evidence="6" id="KW-0175">Coiled coil</keyword>
<feature type="transmembrane region" description="Helical" evidence="8">
    <location>
        <begin position="571"/>
        <end position="592"/>
    </location>
</feature>
<feature type="region of interest" description="Disordered" evidence="7">
    <location>
        <begin position="1123"/>
        <end position="1194"/>
    </location>
</feature>
<dbReference type="OrthoDB" id="203099at2759"/>
<dbReference type="eggNOG" id="KOG2296">
    <property type="taxonomic scope" value="Eukaryota"/>
</dbReference>
<reference evidence="11" key="1">
    <citation type="journal article" date="2006" name="PLoS Biol.">
        <title>Macronuclear genome sequence of the ciliate Tetrahymena thermophila, a model eukaryote.</title>
        <authorList>
            <person name="Eisen J.A."/>
            <person name="Coyne R.S."/>
            <person name="Wu M."/>
            <person name="Wu D."/>
            <person name="Thiagarajan M."/>
            <person name="Wortman J.R."/>
            <person name="Badger J.H."/>
            <person name="Ren Q."/>
            <person name="Amedeo P."/>
            <person name="Jones K.M."/>
            <person name="Tallon L.J."/>
            <person name="Delcher A.L."/>
            <person name="Salzberg S.L."/>
            <person name="Silva J.C."/>
            <person name="Haas B.J."/>
            <person name="Majoros W.H."/>
            <person name="Farzad M."/>
            <person name="Carlton J.M."/>
            <person name="Smith R.K. Jr."/>
            <person name="Garg J."/>
            <person name="Pearlman R.E."/>
            <person name="Karrer K.M."/>
            <person name="Sun L."/>
            <person name="Manning G."/>
            <person name="Elde N.C."/>
            <person name="Turkewitz A.P."/>
            <person name="Asai D.J."/>
            <person name="Wilkes D.E."/>
            <person name="Wang Y."/>
            <person name="Cai H."/>
            <person name="Collins K."/>
            <person name="Stewart B.A."/>
            <person name="Lee S.R."/>
            <person name="Wilamowska K."/>
            <person name="Weinberg Z."/>
            <person name="Ruzzo W.L."/>
            <person name="Wloga D."/>
            <person name="Gaertig J."/>
            <person name="Frankel J."/>
            <person name="Tsao C.-C."/>
            <person name="Gorovsky M.A."/>
            <person name="Keeling P.J."/>
            <person name="Waller R.F."/>
            <person name="Patron N.J."/>
            <person name="Cherry J.M."/>
            <person name="Stover N.A."/>
            <person name="Krieger C.J."/>
            <person name="del Toro C."/>
            <person name="Ryder H.F."/>
            <person name="Williamson S.C."/>
            <person name="Barbeau R.A."/>
            <person name="Hamilton E.P."/>
            <person name="Orias E."/>
        </authorList>
    </citation>
    <scope>NUCLEOTIDE SEQUENCE [LARGE SCALE GENOMIC DNA]</scope>
    <source>
        <strain evidence="11">SB210</strain>
    </source>
</reference>
<accession>I7LVW9</accession>
<sequence length="1335" mass="155081">MISSDITQIQKTKKVKSSGIRSKLRKIIWAIAIIASILTVSISQNIQGYFAGSILVIIASIFHILAKYIDSSLLTVDLVITLSIGYFLAFFTFILIPADTALSIRYQNLFKDSPQSKEIADLSQINNSNYLYDNTYYKIWYVVYWVMMALNMFIMNVQNLFHKTGHVFFCSRIVGTIVSYIKLCLVFVIPFVIGCIILFIFTKSFGIGVMTQVFLLLSNIYGITVLVLLIGYGLVQFPYSLWSKTNTNNTLDVLLTKAEPLFNRYCDAQTNLLLATQKMQNIINKIYDGHQLYPYKDMFINELPNLDEHRSYKTSSASSNLMKHLTDMPDIITENYLANARFSLKSAKYNFIKVFNKWKQHCDKIYKVIDIKSLENKKDLISPTREDKHSKSNNNQNKDSLKSKFLNTSFNDLLKDYKQLEAKKMDKKYVIFYKISACLAGMLSILIIYSETALIFSTDDNQAIVFMRIIQNSTNVAGVIVFILVILCYVIHCACFALFEIDLGAGFEIYPYHTHPLTVMFNSKTCGTIAFPLCYNVMLILNQVDNSDLKVHSGFDTFFRPMQSVPFLGRWYNLIVCFLISVVGIISMFSSLKKLVKTITRDKIDMGSNEVEVEKIQSGEKWVINEWQRRKKQQFINNLQNKNNNQDLSQNELEQSQSGLLNKIKGFFTFKKKDRKNDNVQELTETQNNQQKKPVSKLAQLMNNNQNQSQNNFNNSNKLEEGGIVARVRQQQYLQQQLKEMSLEEMVNGKQVINYTNEISLDDSFFQTKDDTTDQDKSKVPTFQVIHIEDQGQDIENRQHQNTMLATNIASDFYANKKQQKDSIARTDTSNYDLTYSESSSSVRVKKNAVSISNQNETNPNSARSDDSYAHDFEVNIYGKNVKHKMFNQPNRKITENLDENELNEQTEPRLRANNPQLFKTQLNEISSEYAESQLGQSEFQNTLQQFDIEKPNIASYQMSLNVFSPEFQAPVISELNNDEIQEEYQNHHQYEQEYNNDQFYNNNNQYIENQIDQNTFQCKDQNGIDEIQQQDINDDDFQQNDNQIVQNRQSNLSNVSQKSLKINLDSIKGSVDDDQSNYKNMNIIGEIEFQKERKKNLKIKKIHKKILQQGKDISENFEVNSDVYDDDEDETNSDQEENGQQNENQEENNKSPLKQISQNINYKSEVKTKSIEKSKSLKDDADYSSDNTDDLEYQMTRGRSKIVQTQQSKSQINIDGGWVYKKSENKVMRKLNGWKKKYLIVKEGSLFYYENNDQQQKGNEIQMQNIVNVIQYSKDARKANKKETNEDRNLRFIIYTKDRKFDFKTENEQDTVEWVDHIQNHVLRYLKSQEKQKK</sequence>
<dbReference type="InParanoid" id="I7LVW9"/>
<evidence type="ECO:0000256" key="2">
    <source>
        <dbReference type="ARBA" id="ARBA00010487"/>
    </source>
</evidence>
<dbReference type="GO" id="GO:0016020">
    <property type="term" value="C:membrane"/>
    <property type="evidence" value="ECO:0007669"/>
    <property type="project" value="UniProtKB-SubCell"/>
</dbReference>
<feature type="transmembrane region" description="Helical" evidence="8">
    <location>
        <begin position="73"/>
        <end position="96"/>
    </location>
</feature>
<evidence type="ECO:0000256" key="4">
    <source>
        <dbReference type="ARBA" id="ARBA00022989"/>
    </source>
</evidence>
<dbReference type="PANTHER" id="PTHR21355">
    <property type="entry name" value="G-PROTEIN COUPLED RECEPTOR-ASSOCIATED PROTEIN LMBRD2"/>
    <property type="match status" value="1"/>
</dbReference>
<dbReference type="InterPro" id="IPR051584">
    <property type="entry name" value="GPCR-associated_LMBR1"/>
</dbReference>
<dbReference type="EMBL" id="GG662621">
    <property type="protein sequence ID" value="EAS00256.3"/>
    <property type="molecule type" value="Genomic_DNA"/>
</dbReference>
<name>I7LVW9_TETTS</name>
<evidence type="ECO:0000256" key="1">
    <source>
        <dbReference type="ARBA" id="ARBA00004141"/>
    </source>
</evidence>
<evidence type="ECO:0000256" key="5">
    <source>
        <dbReference type="ARBA" id="ARBA00023136"/>
    </source>
</evidence>
<evidence type="ECO:0000256" key="7">
    <source>
        <dbReference type="SAM" id="MobiDB-lite"/>
    </source>
</evidence>
<gene>
    <name evidence="10" type="ORF">TTHERM_00218290</name>
</gene>
<dbReference type="KEGG" id="tet:TTHERM_00218290"/>
<feature type="region of interest" description="Disordered" evidence="7">
    <location>
        <begin position="382"/>
        <end position="401"/>
    </location>
</feature>
<dbReference type="PANTHER" id="PTHR21355:SF0">
    <property type="entry name" value="G-PROTEIN COUPLED RECEPTOR-ASSOCIATED PROTEIN LMBRD2"/>
    <property type="match status" value="1"/>
</dbReference>
<feature type="transmembrane region" description="Helical" evidence="8">
    <location>
        <begin position="173"/>
        <end position="201"/>
    </location>
</feature>
<feature type="transmembrane region" description="Helical" evidence="8">
    <location>
        <begin position="476"/>
        <end position="499"/>
    </location>
</feature>
<dbReference type="RefSeq" id="XP_001020501.3">
    <property type="nucleotide sequence ID" value="XM_001020501.3"/>
</dbReference>
<feature type="domain" description="PH" evidence="9">
    <location>
        <begin position="1213"/>
        <end position="1324"/>
    </location>
</feature>